<gene>
    <name evidence="1" type="ORF">C453_00540</name>
</gene>
<dbReference type="OrthoDB" id="381615at2157"/>
<comment type="caution">
    <text evidence="1">The sequence shown here is derived from an EMBL/GenBank/DDBJ whole genome shotgun (WGS) entry which is preliminary data.</text>
</comment>
<accession>M0I0K6</accession>
<keyword evidence="2" id="KW-1185">Reference proteome</keyword>
<name>M0I0K6_HALEO</name>
<reference evidence="1 2" key="1">
    <citation type="journal article" date="2014" name="PLoS Genet.">
        <title>Phylogenetically driven sequencing of extremely halophilic archaea reveals strategies for static and dynamic osmo-response.</title>
        <authorList>
            <person name="Becker E.A."/>
            <person name="Seitzer P.M."/>
            <person name="Tritt A."/>
            <person name="Larsen D."/>
            <person name="Krusor M."/>
            <person name="Yao A.I."/>
            <person name="Wu D."/>
            <person name="Madern D."/>
            <person name="Eisen J.A."/>
            <person name="Darling A.E."/>
            <person name="Facciotti M.T."/>
        </authorList>
    </citation>
    <scope>NUCLEOTIDE SEQUENCE [LARGE SCALE GENOMIC DNA]</scope>
    <source>
        <strain evidence="1 2">ATCC BAA-1513</strain>
    </source>
</reference>
<protein>
    <submittedName>
        <fullName evidence="1">Uncharacterized protein</fullName>
    </submittedName>
</protein>
<organism evidence="1 2">
    <name type="scientific">Haloferax elongans ATCC BAA-1513</name>
    <dbReference type="NCBI Taxonomy" id="1230453"/>
    <lineage>
        <taxon>Archaea</taxon>
        <taxon>Methanobacteriati</taxon>
        <taxon>Methanobacteriota</taxon>
        <taxon>Stenosarchaea group</taxon>
        <taxon>Halobacteria</taxon>
        <taxon>Halobacteriales</taxon>
        <taxon>Haloferacaceae</taxon>
        <taxon>Haloferax</taxon>
    </lineage>
</organism>
<evidence type="ECO:0000313" key="2">
    <source>
        <dbReference type="Proteomes" id="UP000011612"/>
    </source>
</evidence>
<dbReference type="Proteomes" id="UP000011612">
    <property type="component" value="Unassembled WGS sequence"/>
</dbReference>
<dbReference type="RefSeq" id="WP_008322015.1">
    <property type="nucleotide sequence ID" value="NZ_AOLK01000002.1"/>
</dbReference>
<proteinExistence type="predicted"/>
<evidence type="ECO:0000313" key="1">
    <source>
        <dbReference type="EMBL" id="ELZ89518.1"/>
    </source>
</evidence>
<sequence length="60" mass="6158">MVLVAVGCVEPVVVVAESFVFDTTSMGVVAESFVFDTTSVGILDESDGVGTELPGYRTGA</sequence>
<dbReference type="EMBL" id="AOLK01000002">
    <property type="protein sequence ID" value="ELZ89518.1"/>
    <property type="molecule type" value="Genomic_DNA"/>
</dbReference>
<dbReference type="AlphaFoldDB" id="M0I0K6"/>